<feature type="transmembrane region" description="Helical" evidence="1">
    <location>
        <begin position="33"/>
        <end position="51"/>
    </location>
</feature>
<sequence length="200" mass="22515">MEYFHDWVTTLIVFLLLAIILELLLPTSTMKRYADLVLGLMMIVLLLQPVFDLVHTDPSEWFDLNGFSFYEGATEMENKINQEKIEIQAAHDAYISEQVAARLSSEAQAELEGEFDLSFRAISVHEGGINVLVSDADDQRNTSVAAIEPVKEVTVNAHETVEETVDEDSILSEVRARLAEIWEVDEQMIQVSLEEEGLNG</sequence>
<keyword evidence="1" id="KW-1133">Transmembrane helix</keyword>
<name>A0ABS2PE25_9BACL</name>
<comment type="caution">
    <text evidence="2">The sequence shown here is derived from an EMBL/GenBank/DDBJ whole genome shotgun (WGS) entry which is preliminary data.</text>
</comment>
<keyword evidence="1" id="KW-0812">Transmembrane</keyword>
<dbReference type="NCBIfam" id="TIGR02896">
    <property type="entry name" value="spore_III_AF"/>
    <property type="match status" value="1"/>
</dbReference>
<accession>A0ABS2PE25</accession>
<protein>
    <submittedName>
        <fullName evidence="2">Stage III sporulation protein AF</fullName>
    </submittedName>
</protein>
<evidence type="ECO:0000256" key="1">
    <source>
        <dbReference type="SAM" id="Phobius"/>
    </source>
</evidence>
<dbReference type="RefSeq" id="WP_169963040.1">
    <property type="nucleotide sequence ID" value="NZ_JAFBEC010000007.1"/>
</dbReference>
<keyword evidence="3" id="KW-1185">Reference proteome</keyword>
<evidence type="ECO:0000313" key="2">
    <source>
        <dbReference type="EMBL" id="MBM7633653.1"/>
    </source>
</evidence>
<feature type="transmembrane region" description="Helical" evidence="1">
    <location>
        <begin position="6"/>
        <end position="26"/>
    </location>
</feature>
<dbReference type="Proteomes" id="UP000741863">
    <property type="component" value="Unassembled WGS sequence"/>
</dbReference>
<gene>
    <name evidence="2" type="ORF">JOD17_002747</name>
</gene>
<evidence type="ECO:0000313" key="3">
    <source>
        <dbReference type="Proteomes" id="UP000741863"/>
    </source>
</evidence>
<proteinExistence type="predicted"/>
<reference evidence="2 3" key="1">
    <citation type="submission" date="2021-01" db="EMBL/GenBank/DDBJ databases">
        <title>Genomic Encyclopedia of Type Strains, Phase IV (KMG-IV): sequencing the most valuable type-strain genomes for metagenomic binning, comparative biology and taxonomic classification.</title>
        <authorList>
            <person name="Goeker M."/>
        </authorList>
    </citation>
    <scope>NUCLEOTIDE SEQUENCE [LARGE SCALE GENOMIC DNA]</scope>
    <source>
        <strain evidence="2 3">DSM 25540</strain>
    </source>
</reference>
<organism evidence="2 3">
    <name type="scientific">Geomicrobium sediminis</name>
    <dbReference type="NCBI Taxonomy" id="1347788"/>
    <lineage>
        <taxon>Bacteria</taxon>
        <taxon>Bacillati</taxon>
        <taxon>Bacillota</taxon>
        <taxon>Bacilli</taxon>
        <taxon>Bacillales</taxon>
        <taxon>Geomicrobium</taxon>
    </lineage>
</organism>
<dbReference type="Pfam" id="PF09581">
    <property type="entry name" value="Spore_III_AF"/>
    <property type="match status" value="1"/>
</dbReference>
<dbReference type="EMBL" id="JAFBEC010000007">
    <property type="protein sequence ID" value="MBM7633653.1"/>
    <property type="molecule type" value="Genomic_DNA"/>
</dbReference>
<keyword evidence="1" id="KW-0472">Membrane</keyword>
<dbReference type="InterPro" id="IPR014245">
    <property type="entry name" value="Spore_III_AF"/>
</dbReference>